<dbReference type="GO" id="GO:0008270">
    <property type="term" value="F:zinc ion binding"/>
    <property type="evidence" value="ECO:0007669"/>
    <property type="project" value="UniProtKB-KW"/>
</dbReference>
<dbReference type="SMART" id="SM00355">
    <property type="entry name" value="ZnF_C2H2"/>
    <property type="match status" value="9"/>
</dbReference>
<feature type="region of interest" description="Disordered" evidence="8">
    <location>
        <begin position="309"/>
        <end position="328"/>
    </location>
</feature>
<dbReference type="InterPro" id="IPR013087">
    <property type="entry name" value="Znf_C2H2_type"/>
</dbReference>
<dbReference type="Pfam" id="PF00096">
    <property type="entry name" value="zf-C2H2"/>
    <property type="match status" value="2"/>
</dbReference>
<sequence>METRRRAKQASAASPSISSNQYAATFLPVSSEETLGVLPSVFSKRKAAVPPPISSKLIAAASASTSSKRKAAVSTSVSSKRPSEGSASVSSNQTADTPVAVKDEMAPSFPLILPKGLHCLMFDSETYGDWKDLVQKLSLKSHSQLAALLIQHYNKTSSLAALTECIQCRGPLSQCCRKCDIYISQSLSSAMEKSATSLEELRRDVGPASEEDTVMDFDPVEDDETSKAGSWQVDRSPKSSPAAERKPAPASSHDVQSSSINTTIEHNYMKTSHSTCQAQEKNSTAPATRQTTNSSVAGISQTSIRTGVGMSQTSMSTSVGASNSPAIAGSSRELLETGTQGSKDLDDQITIITDEKTADAIRVQMSTLPVLSPRKKVRRETTGLPSRDDLENKVTVMLAAGASWDSDGGQGSDLAIKVSLAGGEEDVAATMLVKEELREGGDREFGEEEFGDEEFEWSDGGEWEGADDGNVEDDDSGELGGASAGEEGGTETVTTNETESSAANTTTIKKFTAQSLKPFIKVRTWTDLPRPYKKKYSKYPCEQCGKQVYGKGGMERHLRTHYEEEQFPCQLCPGRFLCQRDLDRHISIHSEEPRYPCRDCDEKFFRSVDLAQHVKAVDHSQGEPCVCEKCGFVADSMSELKTHKRKHKERRNFACPVCGLIMRTQDGYNNHKLIHENARRFLCPHCPQRFNQPRTMQQHVERKHTKNRTRTHVCEICGAARYSKAQLDKHMMIHTGLKPHKCGVCGAAFIQASALRGHMKIHTETAGKDNWCSLCGAAFKRLSSIKVHMRKAHSDVTDFSIQTVEIQVGEDPVSSHADTESATMEIV</sequence>
<dbReference type="InterPro" id="IPR008598">
    <property type="entry name" value="Di19_Zn-bd"/>
</dbReference>
<keyword evidence="11" id="KW-1185">Reference proteome</keyword>
<evidence type="ECO:0000256" key="4">
    <source>
        <dbReference type="ARBA" id="ARBA00022771"/>
    </source>
</evidence>
<keyword evidence="5" id="KW-0862">Zinc</keyword>
<proteinExistence type="predicted"/>
<dbReference type="FunFam" id="3.30.160.60:FF:000624">
    <property type="entry name" value="zinc finger protein 697"/>
    <property type="match status" value="1"/>
</dbReference>
<feature type="domain" description="C2H2-type" evidence="9">
    <location>
        <begin position="681"/>
        <end position="709"/>
    </location>
</feature>
<dbReference type="InterPro" id="IPR050331">
    <property type="entry name" value="Zinc_finger"/>
</dbReference>
<dbReference type="Proteomes" id="UP001374579">
    <property type="component" value="Unassembled WGS sequence"/>
</dbReference>
<keyword evidence="6" id="KW-0539">Nucleus</keyword>
<dbReference type="Gene3D" id="3.30.160.60">
    <property type="entry name" value="Classic Zinc Finger"/>
    <property type="match status" value="5"/>
</dbReference>
<dbReference type="PROSITE" id="PS50157">
    <property type="entry name" value="ZINC_FINGER_C2H2_2"/>
    <property type="match status" value="8"/>
</dbReference>
<feature type="domain" description="C2H2-type" evidence="9">
    <location>
        <begin position="539"/>
        <end position="566"/>
    </location>
</feature>
<evidence type="ECO:0000256" key="8">
    <source>
        <dbReference type="SAM" id="MobiDB-lite"/>
    </source>
</evidence>
<feature type="domain" description="C2H2-type" evidence="9">
    <location>
        <begin position="567"/>
        <end position="594"/>
    </location>
</feature>
<accession>A0AAN9G6F2</accession>
<evidence type="ECO:0000313" key="11">
    <source>
        <dbReference type="Proteomes" id="UP001374579"/>
    </source>
</evidence>
<evidence type="ECO:0000259" key="9">
    <source>
        <dbReference type="PROSITE" id="PS50157"/>
    </source>
</evidence>
<feature type="region of interest" description="Disordered" evidence="8">
    <location>
        <begin position="271"/>
        <end position="304"/>
    </location>
</feature>
<dbReference type="PANTHER" id="PTHR16515">
    <property type="entry name" value="PR DOMAIN ZINC FINGER PROTEIN"/>
    <property type="match status" value="1"/>
</dbReference>
<protein>
    <recommendedName>
        <fullName evidence="9">C2H2-type domain-containing protein</fullName>
    </recommendedName>
</protein>
<dbReference type="Pfam" id="PF05605">
    <property type="entry name" value="zf-Di19"/>
    <property type="match status" value="1"/>
</dbReference>
<dbReference type="PANTHER" id="PTHR16515:SF66">
    <property type="entry name" value="C2H2-TYPE DOMAIN-CONTAINING PROTEIN"/>
    <property type="match status" value="1"/>
</dbReference>
<feature type="domain" description="C2H2-type" evidence="9">
    <location>
        <begin position="625"/>
        <end position="652"/>
    </location>
</feature>
<evidence type="ECO:0000256" key="6">
    <source>
        <dbReference type="ARBA" id="ARBA00023242"/>
    </source>
</evidence>
<feature type="domain" description="C2H2-type" evidence="9">
    <location>
        <begin position="770"/>
        <end position="798"/>
    </location>
</feature>
<feature type="domain" description="C2H2-type" evidence="9">
    <location>
        <begin position="740"/>
        <end position="767"/>
    </location>
</feature>
<organism evidence="10 11">
    <name type="scientific">Littorina saxatilis</name>
    <dbReference type="NCBI Taxonomy" id="31220"/>
    <lineage>
        <taxon>Eukaryota</taxon>
        <taxon>Metazoa</taxon>
        <taxon>Spiralia</taxon>
        <taxon>Lophotrochozoa</taxon>
        <taxon>Mollusca</taxon>
        <taxon>Gastropoda</taxon>
        <taxon>Caenogastropoda</taxon>
        <taxon>Littorinimorpha</taxon>
        <taxon>Littorinoidea</taxon>
        <taxon>Littorinidae</taxon>
        <taxon>Littorina</taxon>
    </lineage>
</organism>
<evidence type="ECO:0000256" key="5">
    <source>
        <dbReference type="ARBA" id="ARBA00022833"/>
    </source>
</evidence>
<feature type="compositionally biased region" description="Acidic residues" evidence="8">
    <location>
        <begin position="445"/>
        <end position="477"/>
    </location>
</feature>
<feature type="region of interest" description="Disordered" evidence="8">
    <location>
        <begin position="198"/>
        <end position="259"/>
    </location>
</feature>
<keyword evidence="3" id="KW-0677">Repeat</keyword>
<reference evidence="10 11" key="1">
    <citation type="submission" date="2024-02" db="EMBL/GenBank/DDBJ databases">
        <title>Chromosome-scale genome assembly of the rough periwinkle Littorina saxatilis.</title>
        <authorList>
            <person name="De Jode A."/>
            <person name="Faria R."/>
            <person name="Formenti G."/>
            <person name="Sims Y."/>
            <person name="Smith T.P."/>
            <person name="Tracey A."/>
            <person name="Wood J.M.D."/>
            <person name="Zagrodzka Z.B."/>
            <person name="Johannesson K."/>
            <person name="Butlin R.K."/>
            <person name="Leder E.H."/>
        </authorList>
    </citation>
    <scope>NUCLEOTIDE SEQUENCE [LARGE SCALE GENOMIC DNA]</scope>
    <source>
        <strain evidence="10">Snail1</strain>
        <tissue evidence="10">Muscle</tissue>
    </source>
</reference>
<evidence type="ECO:0000256" key="7">
    <source>
        <dbReference type="PROSITE-ProRule" id="PRU00042"/>
    </source>
</evidence>
<feature type="domain" description="C2H2-type" evidence="9">
    <location>
        <begin position="595"/>
        <end position="624"/>
    </location>
</feature>
<evidence type="ECO:0000256" key="3">
    <source>
        <dbReference type="ARBA" id="ARBA00022737"/>
    </source>
</evidence>
<feature type="compositionally biased region" description="Acidic residues" evidence="8">
    <location>
        <begin position="209"/>
        <end position="224"/>
    </location>
</feature>
<feature type="domain" description="C2H2-type" evidence="9">
    <location>
        <begin position="712"/>
        <end position="739"/>
    </location>
</feature>
<name>A0AAN9G6F2_9CAEN</name>
<dbReference type="EMBL" id="JBAMIC010000014">
    <property type="protein sequence ID" value="KAK7096424.1"/>
    <property type="molecule type" value="Genomic_DNA"/>
</dbReference>
<dbReference type="PROSITE" id="PS00028">
    <property type="entry name" value="ZINC_FINGER_C2H2_1"/>
    <property type="match status" value="7"/>
</dbReference>
<feature type="region of interest" description="Disordered" evidence="8">
    <location>
        <begin position="70"/>
        <end position="95"/>
    </location>
</feature>
<feature type="compositionally biased region" description="Gly residues" evidence="8">
    <location>
        <begin position="478"/>
        <end position="487"/>
    </location>
</feature>
<dbReference type="GO" id="GO:0005634">
    <property type="term" value="C:nucleus"/>
    <property type="evidence" value="ECO:0007669"/>
    <property type="project" value="UniProtKB-SubCell"/>
</dbReference>
<evidence type="ECO:0000256" key="1">
    <source>
        <dbReference type="ARBA" id="ARBA00004123"/>
    </source>
</evidence>
<feature type="region of interest" description="Disordered" evidence="8">
    <location>
        <begin position="441"/>
        <end position="504"/>
    </location>
</feature>
<keyword evidence="4 7" id="KW-0863">Zinc-finger</keyword>
<comment type="caution">
    <text evidence="10">The sequence shown here is derived from an EMBL/GenBank/DDBJ whole genome shotgun (WGS) entry which is preliminary data.</text>
</comment>
<keyword evidence="2" id="KW-0479">Metal-binding</keyword>
<feature type="compositionally biased region" description="Low complexity" evidence="8">
    <location>
        <begin position="490"/>
        <end position="503"/>
    </location>
</feature>
<evidence type="ECO:0000256" key="2">
    <source>
        <dbReference type="ARBA" id="ARBA00022723"/>
    </source>
</evidence>
<feature type="compositionally biased region" description="Polar residues" evidence="8">
    <location>
        <begin position="309"/>
        <end position="325"/>
    </location>
</feature>
<dbReference type="AlphaFoldDB" id="A0AAN9G6F2"/>
<evidence type="ECO:0000313" key="10">
    <source>
        <dbReference type="EMBL" id="KAK7096424.1"/>
    </source>
</evidence>
<gene>
    <name evidence="10" type="ORF">V1264_005722</name>
</gene>
<dbReference type="SUPFAM" id="SSF57667">
    <property type="entry name" value="beta-beta-alpha zinc fingers"/>
    <property type="match status" value="5"/>
</dbReference>
<feature type="compositionally biased region" description="Polar residues" evidence="8">
    <location>
        <begin position="85"/>
        <end position="95"/>
    </location>
</feature>
<dbReference type="InterPro" id="IPR036236">
    <property type="entry name" value="Znf_C2H2_sf"/>
</dbReference>
<comment type="subcellular location">
    <subcellularLocation>
        <location evidence="1">Nucleus</location>
    </subcellularLocation>
</comment>
<dbReference type="GO" id="GO:0010468">
    <property type="term" value="P:regulation of gene expression"/>
    <property type="evidence" value="ECO:0007669"/>
    <property type="project" value="TreeGrafter"/>
</dbReference>
<feature type="compositionally biased region" description="Low complexity" evidence="8">
    <location>
        <begin position="70"/>
        <end position="80"/>
    </location>
</feature>